<evidence type="ECO:0000313" key="2">
    <source>
        <dbReference type="Proteomes" id="UP000790377"/>
    </source>
</evidence>
<dbReference type="EMBL" id="MU268393">
    <property type="protein sequence ID" value="KAH7904674.1"/>
    <property type="molecule type" value="Genomic_DNA"/>
</dbReference>
<name>A0ACB7ZU32_9AGAM</name>
<sequence length="817" mass="93248">MPQTEAMEAAAEGTECPSLANVELIDIFSRNTTSLSTRSSHVYPNETLIYHGYLGSSPLYPTVAISIRTLAAYRQAHRTCPRFSIQAQCKALCHMHNVPYRPFLASQFSDAYDIYLEIIYRVDHLLKVALKRDAPDWRMKNACPACFYKLKDEPQLELAYLTTMDGNNSLKRWPAWTHGGTSRTDSRGPRLDYWLSAQDVDKFKDEVRARPPNPNEDDPQDDWEDDPNIESEEFDCVKRWRNAGPEQRKRMFKIFDETGIFIAACRHRFVLIACDMIRSGELAKYPLAVVDKLLSVYGANGGCAYDIGCAFAKTLSNSSMGSRARQLNFHMMVGAFHGHAHNRKCQLQWHPTYISGTGHSEGEGCEHIFSSSNDQARSTRHATAFHRHQTIEEHFAFWDADKYAALSNFLRNHYREALTAVRTLEAELAIVKSTYNLSDDDFLRFFNEEKVYLDSLQHPPVDDRLKIRYVEVLDELTRCKVEWEDARNAANNALNTAPVGAGFDQIHATLLQARKRVDTAYTKLQNAEALAAHMELQLVIDERWVIGGPEYERFKAEASLRSYRAALDELERLVVMRLFELSRLSLSGTGYKLRQQIGKALQRRSQAIRNAITRYNQQATALNPPRPTVSWKEIAAYTFLGEFDLLRQSRADIRGEDWTKPALREALVKHFKLQRAHEEIIRLNIEIRRLRTAIRDEAVHMTQIIAHLLNTNRPLGLELQRQWKVRAGVNAVHLYRLDQIELLPGFSGIRGVGVRDAPVSEPRGTVASSNLESASESASVEATRIISTEYVDADILEQEEHSLEMQNIDQYLDSIID</sequence>
<gene>
    <name evidence="1" type="ORF">BJ138DRAFT_884863</name>
</gene>
<keyword evidence="2" id="KW-1185">Reference proteome</keyword>
<comment type="caution">
    <text evidence="1">The sequence shown here is derived from an EMBL/GenBank/DDBJ whole genome shotgun (WGS) entry which is preliminary data.</text>
</comment>
<accession>A0ACB7ZU32</accession>
<protein>
    <submittedName>
        <fullName evidence="1">Uncharacterized protein</fullName>
    </submittedName>
</protein>
<dbReference type="Proteomes" id="UP000790377">
    <property type="component" value="Unassembled WGS sequence"/>
</dbReference>
<organism evidence="1 2">
    <name type="scientific">Hygrophoropsis aurantiaca</name>
    <dbReference type="NCBI Taxonomy" id="72124"/>
    <lineage>
        <taxon>Eukaryota</taxon>
        <taxon>Fungi</taxon>
        <taxon>Dikarya</taxon>
        <taxon>Basidiomycota</taxon>
        <taxon>Agaricomycotina</taxon>
        <taxon>Agaricomycetes</taxon>
        <taxon>Agaricomycetidae</taxon>
        <taxon>Boletales</taxon>
        <taxon>Coniophorineae</taxon>
        <taxon>Hygrophoropsidaceae</taxon>
        <taxon>Hygrophoropsis</taxon>
    </lineage>
</organism>
<evidence type="ECO:0000313" key="1">
    <source>
        <dbReference type="EMBL" id="KAH7904674.1"/>
    </source>
</evidence>
<proteinExistence type="predicted"/>
<reference evidence="1" key="1">
    <citation type="journal article" date="2021" name="New Phytol.">
        <title>Evolutionary innovations through gain and loss of genes in the ectomycorrhizal Boletales.</title>
        <authorList>
            <person name="Wu G."/>
            <person name="Miyauchi S."/>
            <person name="Morin E."/>
            <person name="Kuo A."/>
            <person name="Drula E."/>
            <person name="Varga T."/>
            <person name="Kohler A."/>
            <person name="Feng B."/>
            <person name="Cao Y."/>
            <person name="Lipzen A."/>
            <person name="Daum C."/>
            <person name="Hundley H."/>
            <person name="Pangilinan J."/>
            <person name="Johnson J."/>
            <person name="Barry K."/>
            <person name="LaButti K."/>
            <person name="Ng V."/>
            <person name="Ahrendt S."/>
            <person name="Min B."/>
            <person name="Choi I.G."/>
            <person name="Park H."/>
            <person name="Plett J.M."/>
            <person name="Magnuson J."/>
            <person name="Spatafora J.W."/>
            <person name="Nagy L.G."/>
            <person name="Henrissat B."/>
            <person name="Grigoriev I.V."/>
            <person name="Yang Z.L."/>
            <person name="Xu J."/>
            <person name="Martin F.M."/>
        </authorList>
    </citation>
    <scope>NUCLEOTIDE SEQUENCE</scope>
    <source>
        <strain evidence="1">ATCC 28755</strain>
    </source>
</reference>